<organism evidence="1 2">
    <name type="scientific">Mediterraneibacter butyricigenes</name>
    <dbReference type="NCBI Taxonomy" id="2316025"/>
    <lineage>
        <taxon>Bacteria</taxon>
        <taxon>Bacillati</taxon>
        <taxon>Bacillota</taxon>
        <taxon>Clostridia</taxon>
        <taxon>Lachnospirales</taxon>
        <taxon>Lachnospiraceae</taxon>
        <taxon>Mediterraneibacter</taxon>
    </lineage>
</organism>
<proteinExistence type="predicted"/>
<dbReference type="Proteomes" id="UP000265643">
    <property type="component" value="Unassembled WGS sequence"/>
</dbReference>
<evidence type="ECO:0000313" key="2">
    <source>
        <dbReference type="Proteomes" id="UP000265643"/>
    </source>
</evidence>
<reference evidence="2" key="1">
    <citation type="submission" date="2018-09" db="EMBL/GenBank/DDBJ databases">
        <title>Draft Genome Sequence of Mediterraneibacter sp. KCTC 15684.</title>
        <authorList>
            <person name="Kim J.S."/>
            <person name="Han K.I."/>
            <person name="Suh M.K."/>
            <person name="Lee K.C."/>
            <person name="Eom M.K."/>
            <person name="Lee J.H."/>
            <person name="Park S.H."/>
            <person name="Kang S.W."/>
            <person name="Park J.E."/>
            <person name="Oh B.S."/>
            <person name="Yu S.Y."/>
            <person name="Choi S.H."/>
            <person name="Lee D.H."/>
            <person name="Yoon H."/>
            <person name="Kim B."/>
            <person name="Yang S.J."/>
            <person name="Lee J.S."/>
        </authorList>
    </citation>
    <scope>NUCLEOTIDE SEQUENCE [LARGE SCALE GENOMIC DNA]</scope>
    <source>
        <strain evidence="2">KCTC 15684</strain>
    </source>
</reference>
<dbReference type="AlphaFoldDB" id="A0A391NZM0"/>
<dbReference type="RefSeq" id="WP_119297436.1">
    <property type="nucleotide sequence ID" value="NZ_BHGK01000001.1"/>
</dbReference>
<accession>A0A391NZM0</accession>
<sequence length="80" mass="9373">MRGRDKKTKAYDKLRKDDVFEKRVDEAARERFRRPAYQAGSMVQAQGRQLEHRTLIEYMAERCDIKADLEGETDGKKHSG</sequence>
<comment type="caution">
    <text evidence="1">The sequence shown here is derived from an EMBL/GenBank/DDBJ whole genome shotgun (WGS) entry which is preliminary data.</text>
</comment>
<gene>
    <name evidence="1" type="ORF">KGMB01110_04660</name>
</gene>
<name>A0A391NZM0_9FIRM</name>
<evidence type="ECO:0000313" key="1">
    <source>
        <dbReference type="EMBL" id="GCA66030.1"/>
    </source>
</evidence>
<keyword evidence="2" id="KW-1185">Reference proteome</keyword>
<protein>
    <submittedName>
        <fullName evidence="1">Uncharacterized protein</fullName>
    </submittedName>
</protein>
<dbReference type="EMBL" id="BHGK01000001">
    <property type="protein sequence ID" value="GCA66030.1"/>
    <property type="molecule type" value="Genomic_DNA"/>
</dbReference>